<gene>
    <name evidence="1" type="ORF">A45J_1327</name>
</gene>
<accession>A0A5J4L408</accession>
<sequence length="172" mass="19848">MKRIAYILLLVSCIVLLSSCAAGNYLKTEGVRDTDIKGSFTLILYGSKYSNDIETIAILDIEGDDYSFEPYAPEFDYKIKKGVPADEALEETERFISWHSLFLYYQISKILDYKDNIIGYEIRPLYQPLAFGTSDVLDVDYRIKNNKVIVRIKLKPEIERMLFDGDKSKEDN</sequence>
<dbReference type="EMBL" id="BLAB01000001">
    <property type="protein sequence ID" value="GER93581.1"/>
    <property type="molecule type" value="Genomic_DNA"/>
</dbReference>
<proteinExistence type="predicted"/>
<reference evidence="1" key="1">
    <citation type="submission" date="2019-10" db="EMBL/GenBank/DDBJ databases">
        <title>Metagenomic sequencing of thiosulfate-disproportionating enrichment culture.</title>
        <authorList>
            <person name="Umezawa K."/>
            <person name="Kojima H."/>
            <person name="Fukui M."/>
        </authorList>
    </citation>
    <scope>NUCLEOTIDE SEQUENCE</scope>
    <source>
        <strain evidence="1">45J</strain>
    </source>
</reference>
<name>A0A5J4L408_9ZZZZ</name>
<dbReference type="AlphaFoldDB" id="A0A5J4L408"/>
<comment type="caution">
    <text evidence="1">The sequence shown here is derived from an EMBL/GenBank/DDBJ whole genome shotgun (WGS) entry which is preliminary data.</text>
</comment>
<dbReference type="PROSITE" id="PS51257">
    <property type="entry name" value="PROKAR_LIPOPROTEIN"/>
    <property type="match status" value="1"/>
</dbReference>
<organism evidence="1">
    <name type="scientific">hot springs metagenome</name>
    <dbReference type="NCBI Taxonomy" id="433727"/>
    <lineage>
        <taxon>unclassified sequences</taxon>
        <taxon>metagenomes</taxon>
        <taxon>ecological metagenomes</taxon>
    </lineage>
</organism>
<evidence type="ECO:0000313" key="1">
    <source>
        <dbReference type="EMBL" id="GER93581.1"/>
    </source>
</evidence>
<protein>
    <submittedName>
        <fullName evidence="1">Uncharacterized protein</fullName>
    </submittedName>
</protein>